<evidence type="ECO:0000256" key="6">
    <source>
        <dbReference type="ARBA" id="ARBA00022837"/>
    </source>
</evidence>
<evidence type="ECO:0000259" key="13">
    <source>
        <dbReference type="PROSITE" id="PS50835"/>
    </source>
</evidence>
<evidence type="ECO:0000256" key="5">
    <source>
        <dbReference type="ARBA" id="ARBA00022737"/>
    </source>
</evidence>
<feature type="domain" description="VWFD" evidence="14">
    <location>
        <begin position="517"/>
        <end position="698"/>
    </location>
</feature>
<feature type="disulfide bond" evidence="9">
    <location>
        <begin position="502"/>
        <end position="511"/>
    </location>
</feature>
<evidence type="ECO:0000256" key="1">
    <source>
        <dbReference type="ARBA" id="ARBA00004498"/>
    </source>
</evidence>
<evidence type="ECO:0000256" key="8">
    <source>
        <dbReference type="ARBA" id="ARBA00023180"/>
    </source>
</evidence>
<dbReference type="GO" id="GO:0031012">
    <property type="term" value="C:extracellular matrix"/>
    <property type="evidence" value="ECO:0007669"/>
    <property type="project" value="TreeGrafter"/>
</dbReference>
<dbReference type="Pfam" id="PF00008">
    <property type="entry name" value="EGF"/>
    <property type="match status" value="4"/>
</dbReference>
<dbReference type="InterPro" id="IPR024731">
    <property type="entry name" value="NELL2-like_EGF"/>
</dbReference>
<feature type="disulfide bond" evidence="9">
    <location>
        <begin position="461"/>
        <end position="470"/>
    </location>
</feature>
<dbReference type="PROSITE" id="PS51233">
    <property type="entry name" value="VWFD"/>
    <property type="match status" value="7"/>
</dbReference>
<evidence type="ECO:0000256" key="7">
    <source>
        <dbReference type="ARBA" id="ARBA00023157"/>
    </source>
</evidence>
<dbReference type="SUPFAM" id="SSF57567">
    <property type="entry name" value="Serine protease inhibitors"/>
    <property type="match status" value="5"/>
</dbReference>
<dbReference type="Proteomes" id="UP001152320">
    <property type="component" value="Chromosome 12"/>
</dbReference>
<dbReference type="CDD" id="cd19941">
    <property type="entry name" value="TIL"/>
    <property type="match status" value="5"/>
</dbReference>
<feature type="domain" description="EGF-like" evidence="12">
    <location>
        <begin position="433"/>
        <end position="471"/>
    </location>
</feature>
<feature type="domain" description="EGF-like" evidence="12">
    <location>
        <begin position="349"/>
        <end position="388"/>
    </location>
</feature>
<dbReference type="SMART" id="SM00179">
    <property type="entry name" value="EGF_CA"/>
    <property type="match status" value="4"/>
</dbReference>
<dbReference type="InterPro" id="IPR050780">
    <property type="entry name" value="Mucin_vWF_Thrombospondin_sf"/>
</dbReference>
<dbReference type="Pfam" id="PF00094">
    <property type="entry name" value="VWD"/>
    <property type="match status" value="7"/>
</dbReference>
<evidence type="ECO:0000313" key="17">
    <source>
        <dbReference type="Proteomes" id="UP001152320"/>
    </source>
</evidence>
<gene>
    <name evidence="16" type="ORF">HOLleu_24897</name>
</gene>
<evidence type="ECO:0000256" key="10">
    <source>
        <dbReference type="PROSITE-ProRule" id="PRU00182"/>
    </source>
</evidence>
<dbReference type="PANTHER" id="PTHR11339">
    <property type="entry name" value="EXTRACELLULAR MATRIX GLYCOPROTEIN RELATED"/>
    <property type="match status" value="1"/>
</dbReference>
<dbReference type="InterPro" id="IPR000742">
    <property type="entry name" value="EGF"/>
</dbReference>
<feature type="disulfide bond" evidence="9">
    <location>
        <begin position="483"/>
        <end position="500"/>
    </location>
</feature>
<dbReference type="SMART" id="SM00181">
    <property type="entry name" value="EGF"/>
    <property type="match status" value="17"/>
</dbReference>
<dbReference type="PROSITE" id="PS50026">
    <property type="entry name" value="EGF_3"/>
    <property type="match status" value="6"/>
</dbReference>
<dbReference type="InterPro" id="IPR036056">
    <property type="entry name" value="Fibrinogen-like_C"/>
</dbReference>
<dbReference type="GO" id="GO:0003723">
    <property type="term" value="F:RNA binding"/>
    <property type="evidence" value="ECO:0007669"/>
    <property type="project" value="UniProtKB-KW"/>
</dbReference>
<feature type="domain" description="VWFD" evidence="14">
    <location>
        <begin position="2555"/>
        <end position="2734"/>
    </location>
</feature>
<feature type="domain" description="EGF-like" evidence="12">
    <location>
        <begin position="392"/>
        <end position="430"/>
    </location>
</feature>
<feature type="domain" description="Fibrinogen C-terminal" evidence="15">
    <location>
        <begin position="3335"/>
        <end position="3542"/>
    </location>
</feature>
<dbReference type="InterPro" id="IPR003599">
    <property type="entry name" value="Ig_sub"/>
</dbReference>
<dbReference type="SMART" id="SM00832">
    <property type="entry name" value="C8"/>
    <property type="match status" value="7"/>
</dbReference>
<feature type="domain" description="EGF-like" evidence="12">
    <location>
        <begin position="2909"/>
        <end position="2947"/>
    </location>
</feature>
<keyword evidence="17" id="KW-1185">Reference proteome</keyword>
<feature type="domain" description="EGF-like" evidence="12">
    <location>
        <begin position="474"/>
        <end position="512"/>
    </location>
</feature>
<keyword evidence="10" id="KW-0694">RNA-binding</keyword>
<feature type="disulfide bond" evidence="9">
    <location>
        <begin position="359"/>
        <end position="376"/>
    </location>
</feature>
<dbReference type="FunFam" id="2.10.25.10:FF:000055">
    <property type="entry name" value="alpha-tectorin isoform X1"/>
    <property type="match status" value="1"/>
</dbReference>
<keyword evidence="5" id="KW-0677">Repeat</keyword>
<comment type="caution">
    <text evidence="9">Lacks conserved residue(s) required for the propagation of feature annotation.</text>
</comment>
<feature type="disulfide bond" evidence="9">
    <location>
        <begin position="420"/>
        <end position="429"/>
    </location>
</feature>
<feature type="signal peptide" evidence="11">
    <location>
        <begin position="1"/>
        <end position="19"/>
    </location>
</feature>
<dbReference type="Pfam" id="PF12714">
    <property type="entry name" value="TILa"/>
    <property type="match status" value="5"/>
</dbReference>
<organism evidence="16 17">
    <name type="scientific">Holothuria leucospilota</name>
    <name type="common">Black long sea cucumber</name>
    <name type="synonym">Mertensiothuria leucospilota</name>
    <dbReference type="NCBI Taxonomy" id="206669"/>
    <lineage>
        <taxon>Eukaryota</taxon>
        <taxon>Metazoa</taxon>
        <taxon>Echinodermata</taxon>
        <taxon>Eleutherozoa</taxon>
        <taxon>Echinozoa</taxon>
        <taxon>Holothuroidea</taxon>
        <taxon>Aspidochirotacea</taxon>
        <taxon>Aspidochirotida</taxon>
        <taxon>Holothuriidae</taxon>
        <taxon>Holothuria</taxon>
    </lineage>
</organism>
<feature type="domain" description="VWFD" evidence="14">
    <location>
        <begin position="1298"/>
        <end position="1479"/>
    </location>
</feature>
<evidence type="ECO:0000313" key="16">
    <source>
        <dbReference type="EMBL" id="KAJ8031642.1"/>
    </source>
</evidence>
<keyword evidence="6" id="KW-0106">Calcium</keyword>
<dbReference type="FunFam" id="2.10.25.10:FF:000508">
    <property type="entry name" value="Eyes shut homolog"/>
    <property type="match status" value="1"/>
</dbReference>
<dbReference type="GO" id="GO:0005615">
    <property type="term" value="C:extracellular space"/>
    <property type="evidence" value="ECO:0007669"/>
    <property type="project" value="TreeGrafter"/>
</dbReference>
<comment type="caution">
    <text evidence="16">The sequence shown here is derived from an EMBL/GenBank/DDBJ whole genome shotgun (WGS) entry which is preliminary data.</text>
</comment>
<keyword evidence="4 11" id="KW-0732">Signal</keyword>
<feature type="domain" description="VWFD" evidence="14">
    <location>
        <begin position="907"/>
        <end position="1082"/>
    </location>
</feature>
<dbReference type="SMART" id="SM00186">
    <property type="entry name" value="FBG"/>
    <property type="match status" value="1"/>
</dbReference>
<dbReference type="Pfam" id="PF01826">
    <property type="entry name" value="TIL"/>
    <property type="match status" value="5"/>
</dbReference>
<dbReference type="InterPro" id="IPR001846">
    <property type="entry name" value="VWF_type-D"/>
</dbReference>
<keyword evidence="2" id="KW-0272">Extracellular matrix</keyword>
<reference evidence="16" key="1">
    <citation type="submission" date="2021-10" db="EMBL/GenBank/DDBJ databases">
        <title>Tropical sea cucumber genome reveals ecological adaptation and Cuvierian tubules defense mechanism.</title>
        <authorList>
            <person name="Chen T."/>
        </authorList>
    </citation>
    <scope>NUCLEOTIDE SEQUENCE</scope>
    <source>
        <strain evidence="16">Nanhai2018</strain>
        <tissue evidence="16">Muscle</tissue>
    </source>
</reference>
<dbReference type="SUPFAM" id="SSF48726">
    <property type="entry name" value="Immunoglobulin"/>
    <property type="match status" value="1"/>
</dbReference>
<dbReference type="FunFam" id="2.10.25.10:FF:000173">
    <property type="entry name" value="Neurogenic locus notch protein 2"/>
    <property type="match status" value="1"/>
</dbReference>
<evidence type="ECO:0000259" key="12">
    <source>
        <dbReference type="PROSITE" id="PS50026"/>
    </source>
</evidence>
<sequence>MWLPVLGVALTVTVIVVTGDTQGSAVDFVCINSSPFYKKFSEVHFIAAGPGTPPIKFRRYQTTGKNQKAMPKGTKNAIGADIEYRQILTKKTKSGEAIRNGAFSCTTSSGGKDTVIPVFSHKKDNQILPDGYVTKTVNKGDNVTLSVVTRSTKVSALKWRKNEQEVKRFRGQKSILVEDASVQDSGIYECFVGLKKPHAVMRLIVQDCPANLIGENCDLPCYCYNGGVCSGDGVCICPPGFSGEFCEEINGPNCFGQSCQYLCNDPALSPAGMEGTCKGHLFCLPDPYGCSCSPGFKGLGCNQACEDGTFGANCEQTCHCAEGGVCDNKMGACTPAGCQEGWTGHNCNERIICRNSDPCQNGGVCQNVNINQGYECICTDGFTGRHCEIAVELDPCNSNPCENHGSCQRVGTSEGYECTCREGFTGDHCESEVTDPCKPNPCENDGTCQRVETSEEYECRCAVGFIGDRCENEAPDPCKPNPCENDGTCQRVGTGKDYECTCQAGFTGEHCENGRPCRCELWGDPHHRTFDREEFTFQGECEYVISEHPEEQSETSGLPAFTLSAQYHRGNPGQKVTYVTFVRLQYNGKDYRLQRRLLFIDGALYLTPYKAHGVSITLRTDGAFRLTADFGLIVEYKGTTLSVSLHAKYKEVVNGICGNCDGDKENDCRGKGRAAARCGNQFAIGKECESGRPTDPCLESKEHREDARELCSIISQQNGPFSDCSEVVDLVALKEVCEYDLCATLPDMSLLCNHLENLVTICKNVGVDMGNWRESVPECPFDCPTGTVYNHCGSACPATCTVGNETCEDECVETCDCPENFVIANGQCISREECGCQLDNGSYLPGGGTTYNEDCSEKCTCDSGRVSCQAVNCHKDAACELKTGVRRCYCNDGFAGNGQTCKPVETCQCRVWGDPHYITFDKRKYDFQGDCEYTLLTPCHDSNQADFELIGNNIKNSQASRVSYLRQIRLKFEGKVYELLQSGAVMVDGQNRHLPYQDGNGVRISKTDNTVLQTDFGLKVTWNNIQTAIITLKKSAYFDNTCGLCGTCNDISHDEFLTRDGATISDVIEFASSWRTGHRQCLDPEPVVCPAGEAESVKAQNDCNAIIDPLGALVVCHDFVDPKPFYETCVYDLCADNSATNLCNNMKLYAEACYEAGGSVPFWYEDRTECKPVCPEHAVYIPDLAKCPPSCADPHDGDNCEVSQLGSCWCAYPLLLDGDKCVQSCNGCRLDDGSYIQNAETIVKDDCSETCTCVDGEMQCSTLVCSEFAECGLRAGVRRCVCQEGFIGNGQECVEAACECLAYGDPHYVTFDGARYDFQGDCEYVLVERCPEDEDATGNVPHYRVVANNVKNYPGAPVSYTRGIRLEVADQAYEVKSGDKIFINGIQEPLPYEDELVKIYSFFPNRVVIDTSFQLSIMFQSPHTAKVKVYHEMHLDRTCGLCGTCNRDQKDEFQLPNGKLAVTAAEFGNAWATDARECVGDTGEPACEEDSEAEKEALDFCSLLTSVIGPFASCHDFVDPDPLFETCSYDVCAVPEKEEALCDNLAVYARSCQEAGGSPGHWWNKVPQCDPVCPDGMIYDPCGSACQETCADEGDDDCKFRCEEVCRCPDGQVLDGNTCVARSACGCKLDSGGYLQVDEEWFNEDCTRRCTCTENGMQCQDYSCPQKSTCEAKNGIRNCYCMPGYSMRDGACERGACVCNIYGDPHYSTFDRRKYDYQGDCEYILIEKCEDSDTLPEFRLIGRHSKNAPADRVSYLRHMRLEFAGSMYEVSIGGRVLVDGLKVFLPYVDKDVGIKIGSHVYGYTTIITDFGLVIMYDNIQKAEIHLGAESFGLTCGMCGTCTDDPADDFKLRNGSVANSVTEFGAAYRNDDGCDTGGNTDNPCEERSPEHMWAKNLCYAIIRNPGPFSECFDFLDPLEFYDSCVMDVCVSKIPSMACSVMDLYFQRCWQMGAKIPLWWDEVPHCPANEENPPPPIEEEEVAKSLCDLLREHRVANAEKRRRRRGVTTTLDIHSRTKRQVNQQGQTVGTCADGTPAVMIPPGCQPTCDDKTISGCDINGPPVLTCICASRLVLQGKECIPEEECPCDRIDGIQLEVGQCQVNIDCTIKYCCDANQVASRDPYSCDANAACVLVNNERVCKCNEGFTGDGRTCQADTTITGGCTGDPHFTTFDGRRYDFMGACEYTMVEVCAIGGGVPYFKVIGDFIRWKYNTRATVTTAIRLEFEGLSYEVRGIPRGFFVNGAAVNLPYTRGQVTMSYHHPTCVISGRFGIRVQVTFQNGYLDISIRMSSMYSGKTCGLLGNANRNPSDDLKLPNGAVTGNANQFGNSWVTGNRQCQAPTGADPCAAGSARNEAAQSQCYVLLNKLAPFSACHELVDPQPFYTSCVFDVCVTNLNVNQLCGSIKDYVKKCRDVRGNPGEWWRYVRQCALPCPEGWQYTDCGTSCPATCEQPKGVPDCEDTCVETCLCPEGQVMDGTKCVFPYNCGCTLSDGVYLEQGQLHVNDDCSVQCTCDNGEASCIPLGCKGEEVCKVVGGERGCFCRDGTQWDGAKCSDVPCQCTVWGDPHYITFDGKRYDFQGDCEYVLVESCNHGDLPSFRVIGNNDKNVPSAKVSFLRRVRLEYKDLEFEMFNSGVLKVDGVAKTLPYSVGENEYVTVTFAPPNKVVLITHFGLQLMFTYNIAGLKIEVSPDYYEKLCGMCGTCNSDESDDFLLPSQVQAGSASEFGNAWVTGDMECSSDKGLFPCEENSNEMHAAEDICYVLISEGPLRVCHEYVDPQHFFQTCVYDVCATNTNEGLCANIDQYVQACRQLGGNPGEWWTDVEECDAPCPKDMVYTQCGTGCPAACARRNQQITCDIKGIETCLCPEGQLLDGQKCVYPEECGCDTEDGTYISPGSAFVKEGCTQRCTCTLGQLECEAYQCHAQASCEIRSGDRDCYCSNGYIGNGQECEQADCECFIWGNAHFRTFDHVMYNYNGGCEHTLLKNWNNSIPSFSLAGKFVKRGVSAELEGLSLDYNGAEYEINKYGILAKDGVEQSKTFFDGKVSSLKLAGGSVVMTTNFGLSVSYDRKTMLSIKVVAALRGKIFGMCGTCNNDRSDDLMLPGKATTLDIMDFGNQWVVSANCNPGADDQTNCVEGPLKQVKAKDRCYPLIDPNGVFADCHDYLHPVAHYETCIQDYCREEKLLCDSFTSYAAQCRSSGGNPQDWRKKVNQCKFRCLRKYPYSSCTSGCPGSCVNLDGDERCLHSCVEDCQCPFGLFLKNSKCVKPEACDCYLKEERIIIPENLPMVNENCTQRWECLDTIVVHDEEYVCDTNAFCGEDEGEHGCHCNEGFEGDGQICRRIPRPPDCNQVLKDGNTADGVYTIYPVNYPGGSLKVYCDMTTDGGGWTVIQRRTSGAENFNKPWVDYKHGFGDLNSEFWLGNEAIHSITHQEGYSLRVDAITTAGTSQFATYASFDIGTEVESYQINLSGATSGDLLPFLLARHNTWRFATRDRDSNLNCASDTKGGWWMGVGSCHFVHLNGDYNDDFEWFYIKLRSSEMKIRPTVPNSQTASKI</sequence>
<dbReference type="PROSITE" id="PS50835">
    <property type="entry name" value="IG_LIKE"/>
    <property type="match status" value="1"/>
</dbReference>
<dbReference type="InterPro" id="IPR001007">
    <property type="entry name" value="VWF_dom"/>
</dbReference>
<dbReference type="InterPro" id="IPR014716">
    <property type="entry name" value="Fibrinogen_a/b/g_C_1"/>
</dbReference>
<dbReference type="InterPro" id="IPR014853">
    <property type="entry name" value="VWF/SSPO/ZAN-like_Cys-rich_dom"/>
</dbReference>
<evidence type="ECO:0000259" key="15">
    <source>
        <dbReference type="PROSITE" id="PS51406"/>
    </source>
</evidence>
<dbReference type="CDD" id="cd00087">
    <property type="entry name" value="FReD"/>
    <property type="match status" value="1"/>
</dbReference>
<dbReference type="Pfam" id="PF08742">
    <property type="entry name" value="C8"/>
    <property type="match status" value="7"/>
</dbReference>
<evidence type="ECO:0000259" key="14">
    <source>
        <dbReference type="PROSITE" id="PS51233"/>
    </source>
</evidence>
<dbReference type="SMART" id="SM00409">
    <property type="entry name" value="IG"/>
    <property type="match status" value="1"/>
</dbReference>
<dbReference type="GO" id="GO:0048589">
    <property type="term" value="P:developmental growth"/>
    <property type="evidence" value="ECO:0007669"/>
    <property type="project" value="UniProtKB-ARBA"/>
</dbReference>
<dbReference type="Gene3D" id="2.10.25.10">
    <property type="entry name" value="Laminin"/>
    <property type="match status" value="12"/>
</dbReference>
<dbReference type="InterPro" id="IPR036084">
    <property type="entry name" value="Ser_inhib-like_sf"/>
</dbReference>
<dbReference type="SUPFAM" id="SSF57196">
    <property type="entry name" value="EGF/Laminin"/>
    <property type="match status" value="4"/>
</dbReference>
<dbReference type="PROSITE" id="PS01186">
    <property type="entry name" value="EGF_2"/>
    <property type="match status" value="10"/>
</dbReference>
<dbReference type="Pfam" id="PF12947">
    <property type="entry name" value="EGF_3"/>
    <property type="match status" value="1"/>
</dbReference>
<feature type="domain" description="EGF-like" evidence="12">
    <location>
        <begin position="213"/>
        <end position="247"/>
    </location>
</feature>
<dbReference type="Pfam" id="PF00147">
    <property type="entry name" value="Fibrinogen_C"/>
    <property type="match status" value="1"/>
</dbReference>
<dbReference type="InterPro" id="IPR025615">
    <property type="entry name" value="TILa_dom"/>
</dbReference>
<dbReference type="GO" id="GO:0005509">
    <property type="term" value="F:calcium ion binding"/>
    <property type="evidence" value="ECO:0007669"/>
    <property type="project" value="InterPro"/>
</dbReference>
<dbReference type="PROSITE" id="PS50889">
    <property type="entry name" value="S4"/>
    <property type="match status" value="1"/>
</dbReference>
<dbReference type="EMBL" id="JAIZAY010000012">
    <property type="protein sequence ID" value="KAJ8031642.1"/>
    <property type="molecule type" value="Genomic_DNA"/>
</dbReference>
<evidence type="ECO:0000256" key="9">
    <source>
        <dbReference type="PROSITE-ProRule" id="PRU00076"/>
    </source>
</evidence>
<keyword evidence="8" id="KW-0325">Glycoprotein</keyword>
<keyword evidence="3 9" id="KW-0245">EGF-like domain</keyword>
<comment type="subcellular location">
    <subcellularLocation>
        <location evidence="1">Secreted</location>
        <location evidence="1">Extracellular space</location>
        <location evidence="1">Extracellular matrix</location>
    </subcellularLocation>
</comment>
<feature type="chain" id="PRO_5040387590" evidence="11">
    <location>
        <begin position="20"/>
        <end position="3551"/>
    </location>
</feature>
<dbReference type="PROSITE" id="PS00022">
    <property type="entry name" value="EGF_1"/>
    <property type="match status" value="5"/>
</dbReference>
<dbReference type="SMART" id="SM00215">
    <property type="entry name" value="VWC_out"/>
    <property type="match status" value="5"/>
</dbReference>
<dbReference type="Gene3D" id="2.170.300.10">
    <property type="entry name" value="Tie2 ligand-binding domain superfamily"/>
    <property type="match status" value="1"/>
</dbReference>
<dbReference type="NCBIfam" id="NF040941">
    <property type="entry name" value="GGGWT_bact"/>
    <property type="match status" value="1"/>
</dbReference>
<dbReference type="CDD" id="cd00054">
    <property type="entry name" value="EGF_CA"/>
    <property type="match status" value="3"/>
</dbReference>
<dbReference type="SUPFAM" id="SSF56496">
    <property type="entry name" value="Fibrinogen C-terminal domain-like"/>
    <property type="match status" value="1"/>
</dbReference>
<evidence type="ECO:0000256" key="4">
    <source>
        <dbReference type="ARBA" id="ARBA00022729"/>
    </source>
</evidence>
<dbReference type="InterPro" id="IPR002919">
    <property type="entry name" value="TIL_dom"/>
</dbReference>
<feature type="domain" description="Ig-like" evidence="13">
    <location>
        <begin position="129"/>
        <end position="192"/>
    </location>
</feature>
<dbReference type="PROSITE" id="PS51406">
    <property type="entry name" value="FIBRINOGEN_C_2"/>
    <property type="match status" value="1"/>
</dbReference>
<evidence type="ECO:0000256" key="2">
    <source>
        <dbReference type="ARBA" id="ARBA00022530"/>
    </source>
</evidence>
<dbReference type="SMART" id="SM00216">
    <property type="entry name" value="VWD"/>
    <property type="match status" value="7"/>
</dbReference>
<keyword evidence="7 9" id="KW-1015">Disulfide bond</keyword>
<feature type="domain" description="VWFD" evidence="14">
    <location>
        <begin position="1697"/>
        <end position="1874"/>
    </location>
</feature>
<evidence type="ECO:0000256" key="3">
    <source>
        <dbReference type="ARBA" id="ARBA00022536"/>
    </source>
</evidence>
<dbReference type="InterPro" id="IPR036179">
    <property type="entry name" value="Ig-like_dom_sf"/>
</dbReference>
<dbReference type="InterPro" id="IPR007110">
    <property type="entry name" value="Ig-like_dom"/>
</dbReference>
<dbReference type="Gene3D" id="2.60.40.10">
    <property type="entry name" value="Immunoglobulins"/>
    <property type="match status" value="1"/>
</dbReference>
<name>A0A9Q1BRU4_HOLLE</name>
<dbReference type="InterPro" id="IPR013783">
    <property type="entry name" value="Ig-like_fold"/>
</dbReference>
<feature type="disulfide bond" evidence="9">
    <location>
        <begin position="237"/>
        <end position="246"/>
    </location>
</feature>
<feature type="disulfide bond" evidence="9">
    <location>
        <begin position="378"/>
        <end position="387"/>
    </location>
</feature>
<dbReference type="PANTHER" id="PTHR11339:SF373">
    <property type="entry name" value="VWFD DOMAIN-CONTAINING PROTEIN"/>
    <property type="match status" value="1"/>
</dbReference>
<feature type="domain" description="VWFD" evidence="14">
    <location>
        <begin position="2157"/>
        <end position="2336"/>
    </location>
</feature>
<dbReference type="InterPro" id="IPR002181">
    <property type="entry name" value="Fibrinogen_a/b/g_C_dom"/>
</dbReference>
<dbReference type="InterPro" id="IPR001881">
    <property type="entry name" value="EGF-like_Ca-bd_dom"/>
</dbReference>
<feature type="disulfide bond" evidence="9">
    <location>
        <begin position="401"/>
        <end position="418"/>
    </location>
</feature>
<dbReference type="Gene3D" id="3.90.215.10">
    <property type="entry name" value="Gamma Fibrinogen, chain A, domain 1"/>
    <property type="match status" value="1"/>
</dbReference>
<evidence type="ECO:0000256" key="11">
    <source>
        <dbReference type="SAM" id="SignalP"/>
    </source>
</evidence>
<proteinExistence type="predicted"/>
<feature type="domain" description="VWFD" evidence="14">
    <location>
        <begin position="2951"/>
        <end position="3121"/>
    </location>
</feature>
<feature type="disulfide bond" evidence="9">
    <location>
        <begin position="442"/>
        <end position="459"/>
    </location>
</feature>
<dbReference type="OrthoDB" id="6236007at2759"/>
<keyword evidence="2" id="KW-0964">Secreted</keyword>
<protein>
    <submittedName>
        <fullName evidence="16">IgGFc-binding protein</fullName>
    </submittedName>
</protein>
<accession>A0A9Q1BRU4</accession>